<gene>
    <name evidence="1" type="ORF">F4821DRAFT_218022</name>
</gene>
<comment type="caution">
    <text evidence="1">The sequence shown here is derived from an EMBL/GenBank/DDBJ whole genome shotgun (WGS) entry which is preliminary data.</text>
</comment>
<accession>A0ACC0CPG9</accession>
<keyword evidence="1" id="KW-0808">Transferase</keyword>
<dbReference type="Proteomes" id="UP001497680">
    <property type="component" value="Unassembled WGS sequence"/>
</dbReference>
<keyword evidence="1" id="KW-0489">Methyltransferase</keyword>
<dbReference type="EMBL" id="MU394374">
    <property type="protein sequence ID" value="KAI6082290.1"/>
    <property type="molecule type" value="Genomic_DNA"/>
</dbReference>
<proteinExistence type="predicted"/>
<keyword evidence="2" id="KW-1185">Reference proteome</keyword>
<name>A0ACC0CPG9_9PEZI</name>
<reference evidence="1 2" key="1">
    <citation type="journal article" date="2022" name="New Phytol.">
        <title>Ecological generalism drives hyperdiversity of secondary metabolite gene clusters in xylarialean endophytes.</title>
        <authorList>
            <person name="Franco M.E.E."/>
            <person name="Wisecaver J.H."/>
            <person name="Arnold A.E."/>
            <person name="Ju Y.M."/>
            <person name="Slot J.C."/>
            <person name="Ahrendt S."/>
            <person name="Moore L.P."/>
            <person name="Eastman K.E."/>
            <person name="Scott K."/>
            <person name="Konkel Z."/>
            <person name="Mondo S.J."/>
            <person name="Kuo A."/>
            <person name="Hayes R.D."/>
            <person name="Haridas S."/>
            <person name="Andreopoulos B."/>
            <person name="Riley R."/>
            <person name="LaButti K."/>
            <person name="Pangilinan J."/>
            <person name="Lipzen A."/>
            <person name="Amirebrahimi M."/>
            <person name="Yan J."/>
            <person name="Adam C."/>
            <person name="Keymanesh K."/>
            <person name="Ng V."/>
            <person name="Louie K."/>
            <person name="Northen T."/>
            <person name="Drula E."/>
            <person name="Henrissat B."/>
            <person name="Hsieh H.M."/>
            <person name="Youens-Clark K."/>
            <person name="Lutzoni F."/>
            <person name="Miadlikowska J."/>
            <person name="Eastwood D.C."/>
            <person name="Hamelin R.C."/>
            <person name="Grigoriev I.V."/>
            <person name="U'Ren J.M."/>
        </authorList>
    </citation>
    <scope>NUCLEOTIDE SEQUENCE [LARGE SCALE GENOMIC DNA]</scope>
    <source>
        <strain evidence="1 2">ER1909</strain>
    </source>
</reference>
<protein>
    <submittedName>
        <fullName evidence="1">S-adenosyl-L-methionine-dependent methyltransferase</fullName>
    </submittedName>
</protein>
<evidence type="ECO:0000313" key="2">
    <source>
        <dbReference type="Proteomes" id="UP001497680"/>
    </source>
</evidence>
<evidence type="ECO:0000313" key="1">
    <source>
        <dbReference type="EMBL" id="KAI6082290.1"/>
    </source>
</evidence>
<organism evidence="1 2">
    <name type="scientific">Hypoxylon rubiginosum</name>
    <dbReference type="NCBI Taxonomy" id="110542"/>
    <lineage>
        <taxon>Eukaryota</taxon>
        <taxon>Fungi</taxon>
        <taxon>Dikarya</taxon>
        <taxon>Ascomycota</taxon>
        <taxon>Pezizomycotina</taxon>
        <taxon>Sordariomycetes</taxon>
        <taxon>Xylariomycetidae</taxon>
        <taxon>Xylariales</taxon>
        <taxon>Hypoxylaceae</taxon>
        <taxon>Hypoxylon</taxon>
    </lineage>
</organism>
<sequence>MDLSRDLDDPWGFEDTAGSSSQTSQIAVAGPDDVQDDEFETSDFDASSVSKFGSVSSSIYRHAYENGRRYHKYRYGTYPIPNDKTEQDREDVKHIAILELTRGKNFFAPIGDHPQKIIDLGTGTGNWAIEVAEMFPSAQVVGCDLSPIQPNWLPSNVRFVIDDIEDEWAHGDNWDLVHVRQVFPAIQHPAIVCRQSFSHLKPGGWIEVQDFGGILRCDDDTLSADSLLTSFYDMTTEALSKRGILWTVANKMEDILMGAGFVNIQCRKFKCPVGIWPKAKRLRLVGLYIRSVFADLMDALAPKIFPALSKSPQEMEEFLASAQDELQTTDAHIYLDYFFWYAQKPPAD</sequence>